<dbReference type="InParanoid" id="A0A3N4L056"/>
<dbReference type="Proteomes" id="UP000277580">
    <property type="component" value="Unassembled WGS sequence"/>
</dbReference>
<dbReference type="OrthoDB" id="5318092at2759"/>
<name>A0A3N4L056_9PEZI</name>
<keyword evidence="2" id="KW-1185">Reference proteome</keyword>
<protein>
    <submittedName>
        <fullName evidence="1">Uncharacterized protein</fullName>
    </submittedName>
</protein>
<organism evidence="1 2">
    <name type="scientific">Morchella conica CCBAS932</name>
    <dbReference type="NCBI Taxonomy" id="1392247"/>
    <lineage>
        <taxon>Eukaryota</taxon>
        <taxon>Fungi</taxon>
        <taxon>Dikarya</taxon>
        <taxon>Ascomycota</taxon>
        <taxon>Pezizomycotina</taxon>
        <taxon>Pezizomycetes</taxon>
        <taxon>Pezizales</taxon>
        <taxon>Morchellaceae</taxon>
        <taxon>Morchella</taxon>
    </lineage>
</organism>
<evidence type="ECO:0000313" key="1">
    <source>
        <dbReference type="EMBL" id="RPB16190.1"/>
    </source>
</evidence>
<proteinExistence type="predicted"/>
<dbReference type="AlphaFoldDB" id="A0A3N4L056"/>
<dbReference type="EMBL" id="ML119110">
    <property type="protein sequence ID" value="RPB16190.1"/>
    <property type="molecule type" value="Genomic_DNA"/>
</dbReference>
<evidence type="ECO:0000313" key="2">
    <source>
        <dbReference type="Proteomes" id="UP000277580"/>
    </source>
</evidence>
<gene>
    <name evidence="1" type="ORF">P167DRAFT_570899</name>
</gene>
<reference evidence="1 2" key="1">
    <citation type="journal article" date="2018" name="Nat. Ecol. Evol.">
        <title>Pezizomycetes genomes reveal the molecular basis of ectomycorrhizal truffle lifestyle.</title>
        <authorList>
            <person name="Murat C."/>
            <person name="Payen T."/>
            <person name="Noel B."/>
            <person name="Kuo A."/>
            <person name="Morin E."/>
            <person name="Chen J."/>
            <person name="Kohler A."/>
            <person name="Krizsan K."/>
            <person name="Balestrini R."/>
            <person name="Da Silva C."/>
            <person name="Montanini B."/>
            <person name="Hainaut M."/>
            <person name="Levati E."/>
            <person name="Barry K.W."/>
            <person name="Belfiori B."/>
            <person name="Cichocki N."/>
            <person name="Clum A."/>
            <person name="Dockter R.B."/>
            <person name="Fauchery L."/>
            <person name="Guy J."/>
            <person name="Iotti M."/>
            <person name="Le Tacon F."/>
            <person name="Lindquist E.A."/>
            <person name="Lipzen A."/>
            <person name="Malagnac F."/>
            <person name="Mello A."/>
            <person name="Molinier V."/>
            <person name="Miyauchi S."/>
            <person name="Poulain J."/>
            <person name="Riccioni C."/>
            <person name="Rubini A."/>
            <person name="Sitrit Y."/>
            <person name="Splivallo R."/>
            <person name="Traeger S."/>
            <person name="Wang M."/>
            <person name="Zifcakova L."/>
            <person name="Wipf D."/>
            <person name="Zambonelli A."/>
            <person name="Paolocci F."/>
            <person name="Nowrousian M."/>
            <person name="Ottonello S."/>
            <person name="Baldrian P."/>
            <person name="Spatafora J.W."/>
            <person name="Henrissat B."/>
            <person name="Nagy L.G."/>
            <person name="Aury J.M."/>
            <person name="Wincker P."/>
            <person name="Grigoriev I.V."/>
            <person name="Bonfante P."/>
            <person name="Martin F.M."/>
        </authorList>
    </citation>
    <scope>NUCLEOTIDE SEQUENCE [LARGE SCALE GENOMIC DNA]</scope>
    <source>
        <strain evidence="1 2">CCBAS932</strain>
    </source>
</reference>
<sequence>MGPLPSPDSPDSPADMTAHGLNNARPLFLQTTLLGRSSITEFLMLFSLPIPPVLPARLDIPLGLPFPTFLTRLHTPATPMPERIRHWDIRMPLPWLYPHKHPDPIVLQPRKIWTTRLTPGRSFADTTRLVEAFLDRVGVHGECQFRGTTRRDVDVAVGVFGPAAVEPTDLGRGVYTTEDLGLALAYAAGGGQGVLWVFLEGKEWELVAGGRARDVEYMEDVVVGAVSADRGAAGMQGCAEGRCRVVPWVEGVPWMCWRSKKAWRVLMKGLAALVYLEEAPEVEEYGGWTVVE</sequence>
<accession>A0A3N4L056</accession>